<evidence type="ECO:0000256" key="2">
    <source>
        <dbReference type="ARBA" id="ARBA00007095"/>
    </source>
</evidence>
<dbReference type="GO" id="GO:0090656">
    <property type="term" value="P:t-circle formation"/>
    <property type="evidence" value="ECO:0007669"/>
    <property type="project" value="TreeGrafter"/>
</dbReference>
<evidence type="ECO:0000313" key="12">
    <source>
        <dbReference type="Proteomes" id="UP001249851"/>
    </source>
</evidence>
<feature type="domain" description="RecA family profile 1" evidence="10">
    <location>
        <begin position="75"/>
        <end position="273"/>
    </location>
</feature>
<protein>
    <submittedName>
        <fullName evidence="11">DNA repair protein XRCC3</fullName>
    </submittedName>
</protein>
<dbReference type="InterPro" id="IPR016467">
    <property type="entry name" value="DNA_recomb/repair_RecA-like"/>
</dbReference>
<dbReference type="GO" id="GO:0005657">
    <property type="term" value="C:replication fork"/>
    <property type="evidence" value="ECO:0007669"/>
    <property type="project" value="TreeGrafter"/>
</dbReference>
<evidence type="ECO:0000256" key="7">
    <source>
        <dbReference type="ARBA" id="ARBA00023172"/>
    </source>
</evidence>
<dbReference type="Pfam" id="PF08423">
    <property type="entry name" value="Rad51"/>
    <property type="match status" value="2"/>
</dbReference>
<evidence type="ECO:0000256" key="8">
    <source>
        <dbReference type="ARBA" id="ARBA00023204"/>
    </source>
</evidence>
<evidence type="ECO:0000259" key="10">
    <source>
        <dbReference type="PROSITE" id="PS50162"/>
    </source>
</evidence>
<dbReference type="PIRSF" id="PIRSF005856">
    <property type="entry name" value="Rad51"/>
    <property type="match status" value="1"/>
</dbReference>
<dbReference type="GO" id="GO:0045003">
    <property type="term" value="P:double-strand break repair via synthesis-dependent strand annealing"/>
    <property type="evidence" value="ECO:0007669"/>
    <property type="project" value="TreeGrafter"/>
</dbReference>
<proteinExistence type="inferred from homology"/>
<organism evidence="11 12">
    <name type="scientific">Acropora cervicornis</name>
    <name type="common">Staghorn coral</name>
    <dbReference type="NCBI Taxonomy" id="6130"/>
    <lineage>
        <taxon>Eukaryota</taxon>
        <taxon>Metazoa</taxon>
        <taxon>Cnidaria</taxon>
        <taxon>Anthozoa</taxon>
        <taxon>Hexacorallia</taxon>
        <taxon>Scleractinia</taxon>
        <taxon>Astrocoeniina</taxon>
        <taxon>Acroporidae</taxon>
        <taxon>Acropora</taxon>
    </lineage>
</organism>
<evidence type="ECO:0000256" key="3">
    <source>
        <dbReference type="ARBA" id="ARBA00022741"/>
    </source>
</evidence>
<dbReference type="InterPro" id="IPR058766">
    <property type="entry name" value="HHH_XRCC3_RAD51B"/>
</dbReference>
<dbReference type="GO" id="GO:0000722">
    <property type="term" value="P:telomere maintenance via recombination"/>
    <property type="evidence" value="ECO:0007669"/>
    <property type="project" value="TreeGrafter"/>
</dbReference>
<gene>
    <name evidence="11" type="ORF">P5673_008107</name>
</gene>
<accession>A0AAD9QTP2</accession>
<dbReference type="Proteomes" id="UP001249851">
    <property type="component" value="Unassembled WGS sequence"/>
</dbReference>
<comment type="subcellular location">
    <subcellularLocation>
        <location evidence="1">Nucleus</location>
    </subcellularLocation>
</comment>
<sequence>MNSVERLDVHPRIITALKKARLTSQASILCMSAADLQRTTKLSHFDVSILLKAVSYALPSPAMKTALSLHLGSSKGQRLSLGCQILDGCLHGGILKQGITEVAGESSSGKTQICLQLCLTVQLPEEKGGLGGAGHPVAIIPQVEGVMICVGWGAVYISTEDVFPSKRLHQLTQYFVKNQTNLLNSSINPSDNIFIEHAADVDDLRNIITHRLPVLLNRGTIKLVIIDSIAALFRVEYSFSETSKRAKVLRSFGAQLHKLSHQHRIPFVCVNQVSDVIQSETKRVKWKSQSCYSCPGLGMVQYVDYAIDVT</sequence>
<evidence type="ECO:0000256" key="6">
    <source>
        <dbReference type="ARBA" id="ARBA00023125"/>
    </source>
</evidence>
<dbReference type="PANTHER" id="PTHR46487">
    <property type="entry name" value="DNA REPAIR PROTEIN XRCC3"/>
    <property type="match status" value="1"/>
</dbReference>
<evidence type="ECO:0000256" key="9">
    <source>
        <dbReference type="ARBA" id="ARBA00023242"/>
    </source>
</evidence>
<dbReference type="InterPro" id="IPR027417">
    <property type="entry name" value="P-loop_NTPase"/>
</dbReference>
<keyword evidence="9" id="KW-0539">Nucleus</keyword>
<dbReference type="SUPFAM" id="SSF52540">
    <property type="entry name" value="P-loop containing nucleoside triphosphate hydrolases"/>
    <property type="match status" value="1"/>
</dbReference>
<dbReference type="Pfam" id="PF26169">
    <property type="entry name" value="HHH_XRCC3_RpoA"/>
    <property type="match status" value="1"/>
</dbReference>
<evidence type="ECO:0000313" key="11">
    <source>
        <dbReference type="EMBL" id="KAK2567314.1"/>
    </source>
</evidence>
<keyword evidence="12" id="KW-1185">Reference proteome</keyword>
<evidence type="ECO:0000256" key="4">
    <source>
        <dbReference type="ARBA" id="ARBA00022763"/>
    </source>
</evidence>
<keyword evidence="7" id="KW-0233">DNA recombination</keyword>
<dbReference type="GO" id="GO:0033065">
    <property type="term" value="C:Rad51C-XRCC3 complex"/>
    <property type="evidence" value="ECO:0007669"/>
    <property type="project" value="TreeGrafter"/>
</dbReference>
<dbReference type="GO" id="GO:0005524">
    <property type="term" value="F:ATP binding"/>
    <property type="evidence" value="ECO:0007669"/>
    <property type="project" value="UniProtKB-KW"/>
</dbReference>
<reference evidence="11" key="1">
    <citation type="journal article" date="2023" name="G3 (Bethesda)">
        <title>Whole genome assembly and annotation of the endangered Caribbean coral Acropora cervicornis.</title>
        <authorList>
            <person name="Selwyn J.D."/>
            <person name="Vollmer S.V."/>
        </authorList>
    </citation>
    <scope>NUCLEOTIDE SEQUENCE</scope>
    <source>
        <strain evidence="11">K2</strain>
    </source>
</reference>
<name>A0AAD9QTP2_ACRCE</name>
<dbReference type="InterPro" id="IPR047348">
    <property type="entry name" value="XRCC3-like_C"/>
</dbReference>
<comment type="similarity">
    <text evidence="2">Belongs to the RecA family. RAD51 subfamily.</text>
</comment>
<reference evidence="11" key="2">
    <citation type="journal article" date="2023" name="Science">
        <title>Genomic signatures of disease resistance in endangered staghorn corals.</title>
        <authorList>
            <person name="Vollmer S.V."/>
            <person name="Selwyn J.D."/>
            <person name="Despard B.A."/>
            <person name="Roesel C.L."/>
        </authorList>
    </citation>
    <scope>NUCLEOTIDE SEQUENCE</scope>
    <source>
        <strain evidence="11">K2</strain>
    </source>
</reference>
<dbReference type="PROSITE" id="PS50162">
    <property type="entry name" value="RECA_2"/>
    <property type="match status" value="1"/>
</dbReference>
<dbReference type="AlphaFoldDB" id="A0AAD9QTP2"/>
<evidence type="ECO:0000256" key="1">
    <source>
        <dbReference type="ARBA" id="ARBA00004123"/>
    </source>
</evidence>
<keyword evidence="3" id="KW-0547">Nucleotide-binding</keyword>
<keyword evidence="8" id="KW-0234">DNA repair</keyword>
<dbReference type="GO" id="GO:0000400">
    <property type="term" value="F:four-way junction DNA binding"/>
    <property type="evidence" value="ECO:0007669"/>
    <property type="project" value="TreeGrafter"/>
</dbReference>
<dbReference type="EMBL" id="JARQWQ010000014">
    <property type="protein sequence ID" value="KAK2567314.1"/>
    <property type="molecule type" value="Genomic_DNA"/>
</dbReference>
<dbReference type="PANTHER" id="PTHR46487:SF1">
    <property type="entry name" value="DNA REPAIR PROTEIN XRCC3"/>
    <property type="match status" value="1"/>
</dbReference>
<dbReference type="GO" id="GO:0140664">
    <property type="term" value="F:ATP-dependent DNA damage sensor activity"/>
    <property type="evidence" value="ECO:0007669"/>
    <property type="project" value="InterPro"/>
</dbReference>
<evidence type="ECO:0000256" key="5">
    <source>
        <dbReference type="ARBA" id="ARBA00022840"/>
    </source>
</evidence>
<keyword evidence="5" id="KW-0067">ATP-binding</keyword>
<dbReference type="InterPro" id="IPR013632">
    <property type="entry name" value="Rad51_C"/>
</dbReference>
<dbReference type="CDD" id="cd19491">
    <property type="entry name" value="XRCC3"/>
    <property type="match status" value="1"/>
</dbReference>
<keyword evidence="6" id="KW-0238">DNA-binding</keyword>
<keyword evidence="4" id="KW-0227">DNA damage</keyword>
<dbReference type="InterPro" id="IPR020588">
    <property type="entry name" value="RecA_ATP-bd"/>
</dbReference>
<comment type="caution">
    <text evidence="11">The sequence shown here is derived from an EMBL/GenBank/DDBJ whole genome shotgun (WGS) entry which is preliminary data.</text>
</comment>
<dbReference type="GO" id="GO:0071140">
    <property type="term" value="P:resolution of mitotic recombination intermediates"/>
    <property type="evidence" value="ECO:0007669"/>
    <property type="project" value="TreeGrafter"/>
</dbReference>
<dbReference type="Gene3D" id="3.40.50.300">
    <property type="entry name" value="P-loop containing nucleotide triphosphate hydrolases"/>
    <property type="match status" value="1"/>
</dbReference>